<dbReference type="InterPro" id="IPR015422">
    <property type="entry name" value="PyrdxlP-dep_Trfase_small"/>
</dbReference>
<dbReference type="CDD" id="cd00609">
    <property type="entry name" value="AAT_like"/>
    <property type="match status" value="1"/>
</dbReference>
<sequence length="407" mass="44827">MSVYAAYSHIANNLGAPPFLPLNRDRVGDVPLVNLTGGVPAADILPYESYSQAVGRVLGNPATAFSSVSYVSPFGIQELREQVAHWRGVPVENVLVTNGAMNGIFLAAQTLIDPGDTVLVESPTFPFALNIFRRAGARLESIALHAGGIDLDELEQRLREGRRYKLFYTIPDFQNPAGTLTSAEHKSRLLALADRYGFAVIADNPYRELWFDHEPDGFPDDYRHAERYSPLYEIGTFSKTLGPGWRVGWTIASSDVVQRMSVIRACVDGNSTALGQYAISCLLQEPYWFDRLLEAERALYRGRAQALVSALRTGFGDAVAFDEPRGGFFLWLGLPQGIRIDDPHVQDALARQNVLVTRGDSFAPEQPGRDPAHRDYADHVRIGFSALPERDLREGADRLAAALIGLA</sequence>
<name>A0A5J5E8P4_9BIFI</name>
<dbReference type="InterPro" id="IPR015421">
    <property type="entry name" value="PyrdxlP-dep_Trfase_major"/>
</dbReference>
<dbReference type="RefSeq" id="WP_150335612.1">
    <property type="nucleotide sequence ID" value="NZ_RZUG01000009.1"/>
</dbReference>
<dbReference type="InterPro" id="IPR050859">
    <property type="entry name" value="Class-I_PLP-dep_aminotransf"/>
</dbReference>
<dbReference type="SUPFAM" id="SSF53383">
    <property type="entry name" value="PLP-dependent transferases"/>
    <property type="match status" value="1"/>
</dbReference>
<dbReference type="AlphaFoldDB" id="A0A5J5E8P4"/>
<evidence type="ECO:0000313" key="6">
    <source>
        <dbReference type="EMBL" id="KAA8825323.1"/>
    </source>
</evidence>
<evidence type="ECO:0000256" key="1">
    <source>
        <dbReference type="ARBA" id="ARBA00001933"/>
    </source>
</evidence>
<evidence type="ECO:0000256" key="3">
    <source>
        <dbReference type="ARBA" id="ARBA00022679"/>
    </source>
</evidence>
<gene>
    <name evidence="6" type="ORF">EMO92_06310</name>
</gene>
<accession>A0A5J5E8P4</accession>
<dbReference type="Gene3D" id="3.90.1150.10">
    <property type="entry name" value="Aspartate Aminotransferase, domain 1"/>
    <property type="match status" value="1"/>
</dbReference>
<dbReference type="Gene3D" id="3.40.640.10">
    <property type="entry name" value="Type I PLP-dependent aspartate aminotransferase-like (Major domain)"/>
    <property type="match status" value="1"/>
</dbReference>
<evidence type="ECO:0000256" key="4">
    <source>
        <dbReference type="ARBA" id="ARBA00022898"/>
    </source>
</evidence>
<comment type="caution">
    <text evidence="6">The sequence shown here is derived from an EMBL/GenBank/DDBJ whole genome shotgun (WGS) entry which is preliminary data.</text>
</comment>
<dbReference type="Pfam" id="PF00155">
    <property type="entry name" value="Aminotran_1_2"/>
    <property type="match status" value="1"/>
</dbReference>
<keyword evidence="2 6" id="KW-0032">Aminotransferase</keyword>
<dbReference type="GO" id="GO:1901605">
    <property type="term" value="P:alpha-amino acid metabolic process"/>
    <property type="evidence" value="ECO:0007669"/>
    <property type="project" value="TreeGrafter"/>
</dbReference>
<dbReference type="InterPro" id="IPR004839">
    <property type="entry name" value="Aminotransferase_I/II_large"/>
</dbReference>
<feature type="domain" description="Aminotransferase class I/classII large" evidence="5">
    <location>
        <begin position="69"/>
        <end position="399"/>
    </location>
</feature>
<dbReference type="EMBL" id="RZUG01000009">
    <property type="protein sequence ID" value="KAA8825323.1"/>
    <property type="molecule type" value="Genomic_DNA"/>
</dbReference>
<evidence type="ECO:0000256" key="2">
    <source>
        <dbReference type="ARBA" id="ARBA00022576"/>
    </source>
</evidence>
<reference evidence="6 7" key="1">
    <citation type="journal article" date="2019" name="Syst. Appl. Microbiol.">
        <title>Characterization of Bifidobacterium species in feaces of the Egyptian fruit bat: Description of B. vespertilionis sp. nov. and B. rousetti sp. nov.</title>
        <authorList>
            <person name="Modesto M."/>
            <person name="Satti M."/>
            <person name="Watanabe K."/>
            <person name="Puglisi E."/>
            <person name="Morelli L."/>
            <person name="Huang C.-H."/>
            <person name="Liou J.-S."/>
            <person name="Miyashita M."/>
            <person name="Tamura T."/>
            <person name="Saito S."/>
            <person name="Mori K."/>
            <person name="Huang L."/>
            <person name="Sciavilla P."/>
            <person name="Sandri C."/>
            <person name="Spiezio C."/>
            <person name="Vitali F."/>
            <person name="Cavalieri D."/>
            <person name="Perpetuini G."/>
            <person name="Tofalo R."/>
            <person name="Bonetti A."/>
            <person name="Arita M."/>
            <person name="Mattarelli P."/>
        </authorList>
    </citation>
    <scope>NUCLEOTIDE SEQUENCE [LARGE SCALE GENOMIC DNA]</scope>
    <source>
        <strain evidence="6 7">RST19</strain>
    </source>
</reference>
<keyword evidence="3 6" id="KW-0808">Transferase</keyword>
<proteinExistence type="predicted"/>
<evidence type="ECO:0000259" key="5">
    <source>
        <dbReference type="Pfam" id="PF00155"/>
    </source>
</evidence>
<evidence type="ECO:0000313" key="7">
    <source>
        <dbReference type="Proteomes" id="UP000326251"/>
    </source>
</evidence>
<organism evidence="6 7">
    <name type="scientific">Bifidobacterium reuteri</name>
    <dbReference type="NCBI Taxonomy" id="983706"/>
    <lineage>
        <taxon>Bacteria</taxon>
        <taxon>Bacillati</taxon>
        <taxon>Actinomycetota</taxon>
        <taxon>Actinomycetes</taxon>
        <taxon>Bifidobacteriales</taxon>
        <taxon>Bifidobacteriaceae</taxon>
        <taxon>Bifidobacterium</taxon>
    </lineage>
</organism>
<keyword evidence="4" id="KW-0663">Pyridoxal phosphate</keyword>
<dbReference type="InterPro" id="IPR015424">
    <property type="entry name" value="PyrdxlP-dep_Trfase"/>
</dbReference>
<comment type="cofactor">
    <cofactor evidence="1">
        <name>pyridoxal 5'-phosphate</name>
        <dbReference type="ChEBI" id="CHEBI:597326"/>
    </cofactor>
</comment>
<protein>
    <submittedName>
        <fullName evidence="6">PLP-dependent aminotransferase family protein</fullName>
    </submittedName>
</protein>
<dbReference type="PANTHER" id="PTHR42790">
    <property type="entry name" value="AMINOTRANSFERASE"/>
    <property type="match status" value="1"/>
</dbReference>
<dbReference type="Proteomes" id="UP000326251">
    <property type="component" value="Unassembled WGS sequence"/>
</dbReference>
<dbReference type="PANTHER" id="PTHR42790:SF19">
    <property type="entry name" value="KYNURENINE_ALPHA-AMINOADIPATE AMINOTRANSFERASE, MITOCHONDRIAL"/>
    <property type="match status" value="1"/>
</dbReference>
<dbReference type="GO" id="GO:0030170">
    <property type="term" value="F:pyridoxal phosphate binding"/>
    <property type="evidence" value="ECO:0007669"/>
    <property type="project" value="InterPro"/>
</dbReference>
<dbReference type="GO" id="GO:0008483">
    <property type="term" value="F:transaminase activity"/>
    <property type="evidence" value="ECO:0007669"/>
    <property type="project" value="UniProtKB-KW"/>
</dbReference>